<accession>A0A1M6CKW0</accession>
<protein>
    <submittedName>
        <fullName evidence="1">Baseplate J-like protein</fullName>
    </submittedName>
</protein>
<proteinExistence type="predicted"/>
<dbReference type="EMBL" id="FQYW01000008">
    <property type="protein sequence ID" value="SHI61646.1"/>
    <property type="molecule type" value="Genomic_DNA"/>
</dbReference>
<dbReference type="Proteomes" id="UP000191240">
    <property type="component" value="Unassembled WGS sequence"/>
</dbReference>
<organism evidence="1 2">
    <name type="scientific">Anaerovibrio lipolyticus DSM 3074</name>
    <dbReference type="NCBI Taxonomy" id="1120997"/>
    <lineage>
        <taxon>Bacteria</taxon>
        <taxon>Bacillati</taxon>
        <taxon>Bacillota</taxon>
        <taxon>Negativicutes</taxon>
        <taxon>Selenomonadales</taxon>
        <taxon>Selenomonadaceae</taxon>
        <taxon>Anaerovibrio</taxon>
    </lineage>
</organism>
<dbReference type="AlphaFoldDB" id="A0A1M6CKW0"/>
<evidence type="ECO:0000313" key="1">
    <source>
        <dbReference type="EMBL" id="SHI61646.1"/>
    </source>
</evidence>
<sequence>MAEVRYGLSEKGFKRKRLPEIIQSLNDRVADKLGIQIQTGPNSVFGQIHGVYAYELADIWALAEGTYNSMYPSTAYGDSLSDAAGLAGISLIGAEKTTLIATCYGQEGAEIPYNAQISDGVNTFSCTDVYNTISADRASYIALGIDTEPVSGTVYSLTIDEVTHTYTASSGESIANILVELYAQFSFTDRTGAVNNDVLTIYMNDETETMKVAVNNITVNQIGSPFNFACDKAGAVEPTLGKVNQIPLSYTGWEAVENNVPAVVGREAETDIELRQRWNSSVYSRAQAMTEAIQAAIYQNVDGVTVAKVYENDTDSTDSAGRPPHSVECVVAGGSKVDIAKQIWERKAPGISTYGSVSQDIYDSQGVVHTMHFNRPEEIKVWLKVIIAENPEVELPAAAPGAVKKALLEKGAEQKVGEDVILQKYFASIFNATPGIGYINLTACYGDTESTYTTDNIEISARQVAVFDASRITVTVQT</sequence>
<dbReference type="OrthoDB" id="7904838at2"/>
<gene>
    <name evidence="1" type="ORF">SAMN02745671_01162</name>
</gene>
<dbReference type="RefSeq" id="WP_080325635.1">
    <property type="nucleotide sequence ID" value="NZ_FQYW01000008.1"/>
</dbReference>
<evidence type="ECO:0000313" key="2">
    <source>
        <dbReference type="Proteomes" id="UP000191240"/>
    </source>
</evidence>
<name>A0A1M6CKW0_9FIRM</name>
<reference evidence="1 2" key="1">
    <citation type="submission" date="2016-11" db="EMBL/GenBank/DDBJ databases">
        <authorList>
            <person name="Jaros S."/>
            <person name="Januszkiewicz K."/>
            <person name="Wedrychowicz H."/>
        </authorList>
    </citation>
    <scope>NUCLEOTIDE SEQUENCE [LARGE SCALE GENOMIC DNA]</scope>
    <source>
        <strain evidence="1 2">DSM 3074</strain>
    </source>
</reference>